<gene>
    <name evidence="2" type="ORF">BO94DRAFT_537668</name>
</gene>
<evidence type="ECO:0000313" key="2">
    <source>
        <dbReference type="EMBL" id="PWY78482.1"/>
    </source>
</evidence>
<dbReference type="RefSeq" id="XP_025464791.1">
    <property type="nucleotide sequence ID" value="XM_025612321.1"/>
</dbReference>
<dbReference type="Proteomes" id="UP000246702">
    <property type="component" value="Unassembled WGS sequence"/>
</dbReference>
<evidence type="ECO:0000313" key="3">
    <source>
        <dbReference type="Proteomes" id="UP000246702"/>
    </source>
</evidence>
<protein>
    <submittedName>
        <fullName evidence="2">Uncharacterized protein</fullName>
    </submittedName>
</protein>
<keyword evidence="1" id="KW-0472">Membrane</keyword>
<organism evidence="2 3">
    <name type="scientific">Aspergillus sclerotioniger CBS 115572</name>
    <dbReference type="NCBI Taxonomy" id="1450535"/>
    <lineage>
        <taxon>Eukaryota</taxon>
        <taxon>Fungi</taxon>
        <taxon>Dikarya</taxon>
        <taxon>Ascomycota</taxon>
        <taxon>Pezizomycotina</taxon>
        <taxon>Eurotiomycetes</taxon>
        <taxon>Eurotiomycetidae</taxon>
        <taxon>Eurotiales</taxon>
        <taxon>Aspergillaceae</taxon>
        <taxon>Aspergillus</taxon>
        <taxon>Aspergillus subgen. Circumdati</taxon>
    </lineage>
</organism>
<keyword evidence="1" id="KW-0812">Transmembrane</keyword>
<keyword evidence="3" id="KW-1185">Reference proteome</keyword>
<proteinExistence type="predicted"/>
<feature type="transmembrane region" description="Helical" evidence="1">
    <location>
        <begin position="228"/>
        <end position="248"/>
    </location>
</feature>
<dbReference type="EMBL" id="MSFK01000024">
    <property type="protein sequence ID" value="PWY78482.1"/>
    <property type="molecule type" value="Genomic_DNA"/>
</dbReference>
<sequence length="325" mass="35905">MAEPPLHFFSILYRELSYAFIHSTGHDPLIARANRFIQTPAPNRNAHRLIPIGLGILAKVLIRYIISHVVLSILILETAEQQTNTSKPGDNKSSPSSRQLLRTTAVFYHKGGLRLLLNGIGSACTYWLMHTSVTKISTTLLPHPIAHILTSVLLAESHFFWTARTILPPDQLRLVPNPHDYQRWKALIPATLVYATSEIVMMLVSGLFDVPLPVTTTGLSWFVGSDVLRYGLVLAVQMFLIFPAYILLIMVQGSLLPPTCETLVFAQLQRGRRVGEIFSGEGGVGDVVKMLGVKQLLWCLELHGKMGLCLVGVAAVVHSVVYSLV</sequence>
<dbReference type="AlphaFoldDB" id="A0A317VZP3"/>
<dbReference type="OrthoDB" id="2896006at2759"/>
<feature type="transmembrane region" description="Helical" evidence="1">
    <location>
        <begin position="186"/>
        <end position="208"/>
    </location>
</feature>
<accession>A0A317VZP3</accession>
<feature type="transmembrane region" description="Helical" evidence="1">
    <location>
        <begin position="49"/>
        <end position="76"/>
    </location>
</feature>
<dbReference type="GeneID" id="37114464"/>
<comment type="caution">
    <text evidence="2">The sequence shown here is derived from an EMBL/GenBank/DDBJ whole genome shotgun (WGS) entry which is preliminary data.</text>
</comment>
<dbReference type="STRING" id="1450535.A0A317VZP3"/>
<name>A0A317VZP3_9EURO</name>
<keyword evidence="1" id="KW-1133">Transmembrane helix</keyword>
<evidence type="ECO:0000256" key="1">
    <source>
        <dbReference type="SAM" id="Phobius"/>
    </source>
</evidence>
<reference evidence="2 3" key="1">
    <citation type="submission" date="2016-12" db="EMBL/GenBank/DDBJ databases">
        <title>The genomes of Aspergillus section Nigri reveals drivers in fungal speciation.</title>
        <authorList>
            <consortium name="DOE Joint Genome Institute"/>
            <person name="Vesth T.C."/>
            <person name="Nybo J."/>
            <person name="Theobald S."/>
            <person name="Brandl J."/>
            <person name="Frisvad J.C."/>
            <person name="Nielsen K.F."/>
            <person name="Lyhne E.K."/>
            <person name="Kogle M.E."/>
            <person name="Kuo A."/>
            <person name="Riley R."/>
            <person name="Clum A."/>
            <person name="Nolan M."/>
            <person name="Lipzen A."/>
            <person name="Salamov A."/>
            <person name="Henrissat B."/>
            <person name="Wiebenga A."/>
            <person name="De Vries R.P."/>
            <person name="Grigoriev I.V."/>
            <person name="Mortensen U.H."/>
            <person name="Andersen M.R."/>
            <person name="Baker S.E."/>
        </authorList>
    </citation>
    <scope>NUCLEOTIDE SEQUENCE [LARGE SCALE GENOMIC DNA]</scope>
    <source>
        <strain evidence="2 3">CBS 115572</strain>
    </source>
</reference>